<keyword evidence="2" id="KW-1185">Reference proteome</keyword>
<accession>A0A437ALP0</accession>
<protein>
    <submittedName>
        <fullName evidence="1">Uncharacterized protein</fullName>
    </submittedName>
</protein>
<evidence type="ECO:0000313" key="2">
    <source>
        <dbReference type="Proteomes" id="UP000282876"/>
    </source>
</evidence>
<dbReference type="VEuPathDB" id="MicrosporidiaDB:TUBRATIS_15460"/>
<dbReference type="EMBL" id="RCSS01000348">
    <property type="protein sequence ID" value="RVD91979.1"/>
    <property type="molecule type" value="Genomic_DNA"/>
</dbReference>
<evidence type="ECO:0000313" key="1">
    <source>
        <dbReference type="EMBL" id="RVD91979.1"/>
    </source>
</evidence>
<sequence length="454" mass="53735">MILIFLNYKLMLNSKAIVSDYKDSIQESKCATVVNEDKASEYTILPLPQTEPLDYSIQKSKKRKLNQTVDEEIKNKRKKFNKPTSDIKDIKLLNENILKHYKTNYTNQIFLLKSILKKNHFIASELFLKRVVNIIYRAIGKGKGFHVLQFYAKEFTVLFNFLNFDIYTVVSTDLKSLQEDSSDEKIYQVFEDYLKKFNQIFGNLVTKDFGYINKYTNVKLFKQGAQFKRKGSAYGLHFLNSNFTNLLVAINPGLIEENALVDKLKVKAIIQREIHSIFTILIIKLYVDVEKLYYLVNNSTHIDFYTEDILRYRIIYFLLPMNDPILMHYSFESFILCFFSFLEYITHATLSEENMRTLITEFLYPRFQVFSKEIKEKAIKRHNKLYSSKYLNSGNSFTDFKDFLNAVNSEVELTPDFVNSIIQNYKSYESIIKENDLYKKNVREIYEYFYGKIK</sequence>
<comment type="caution">
    <text evidence="1">The sequence shown here is derived from an EMBL/GenBank/DDBJ whole genome shotgun (WGS) entry which is preliminary data.</text>
</comment>
<name>A0A437ALP0_9MICR</name>
<organism evidence="1 2">
    <name type="scientific">Tubulinosema ratisbonensis</name>
    <dbReference type="NCBI Taxonomy" id="291195"/>
    <lineage>
        <taxon>Eukaryota</taxon>
        <taxon>Fungi</taxon>
        <taxon>Fungi incertae sedis</taxon>
        <taxon>Microsporidia</taxon>
        <taxon>Tubulinosematoidea</taxon>
        <taxon>Tubulinosematidae</taxon>
        <taxon>Tubulinosema</taxon>
    </lineage>
</organism>
<dbReference type="AlphaFoldDB" id="A0A437ALP0"/>
<gene>
    <name evidence="1" type="ORF">TUBRATIS_15460</name>
</gene>
<proteinExistence type="predicted"/>
<dbReference type="Proteomes" id="UP000282876">
    <property type="component" value="Unassembled WGS sequence"/>
</dbReference>
<reference evidence="1 2" key="1">
    <citation type="submission" date="2018-10" db="EMBL/GenBank/DDBJ databases">
        <title>Draft genome sequence of the microsporidian Tubulinosema ratisbonensis.</title>
        <authorList>
            <person name="Polonais V."/>
            <person name="Peyretaillade E."/>
            <person name="Niehus S."/>
            <person name="Wawrzyniak I."/>
            <person name="Franchet A."/>
            <person name="Gaspin C."/>
            <person name="Reichstadt M."/>
            <person name="Belser C."/>
            <person name="Labadie K."/>
            <person name="Delbac F."/>
            <person name="Ferrandon D."/>
        </authorList>
    </citation>
    <scope>NUCLEOTIDE SEQUENCE [LARGE SCALE GENOMIC DNA]</scope>
    <source>
        <strain evidence="1 2">Franzen</strain>
    </source>
</reference>